<dbReference type="GO" id="GO:0006614">
    <property type="term" value="P:SRP-dependent cotranslational protein targeting to membrane"/>
    <property type="evidence" value="ECO:0007669"/>
    <property type="project" value="UniProtKB-UniRule"/>
</dbReference>
<gene>
    <name evidence="16" type="ORF">SAMN05421676_104334</name>
</gene>
<dbReference type="InterPro" id="IPR027417">
    <property type="entry name" value="P-loop_NTPase"/>
</dbReference>
<keyword evidence="17" id="KW-1185">Reference proteome</keyword>
<dbReference type="InterPro" id="IPR047040">
    <property type="entry name" value="FlhF__GTPase_dom"/>
</dbReference>
<dbReference type="Gene3D" id="1.20.120.1380">
    <property type="entry name" value="Flagellar FlhF biosynthesis protein, N domain"/>
    <property type="match status" value="1"/>
</dbReference>
<evidence type="ECO:0000256" key="2">
    <source>
        <dbReference type="ARBA" id="ARBA00008531"/>
    </source>
</evidence>
<dbReference type="STRING" id="237682.SAMN05421676_104334"/>
<dbReference type="NCBIfam" id="TIGR03499">
    <property type="entry name" value="FlhF"/>
    <property type="match status" value="1"/>
</dbReference>
<keyword evidence="16" id="KW-0966">Cell projection</keyword>
<dbReference type="EMBL" id="FOHJ01000004">
    <property type="protein sequence ID" value="SET41188.1"/>
    <property type="molecule type" value="Genomic_DNA"/>
</dbReference>
<name>A0A1I0E7T0_9BACI</name>
<keyword evidence="6" id="KW-0547">Nucleotide-binding</keyword>
<organism evidence="16 17">
    <name type="scientific">Salinibacillus kushneri</name>
    <dbReference type="NCBI Taxonomy" id="237682"/>
    <lineage>
        <taxon>Bacteria</taxon>
        <taxon>Bacillati</taxon>
        <taxon>Bacillota</taxon>
        <taxon>Bacilli</taxon>
        <taxon>Bacillales</taxon>
        <taxon>Bacillaceae</taxon>
        <taxon>Salinibacillus</taxon>
    </lineage>
</organism>
<evidence type="ECO:0000313" key="16">
    <source>
        <dbReference type="EMBL" id="SET41188.1"/>
    </source>
</evidence>
<accession>A0A1I0E7T0</accession>
<evidence type="ECO:0000256" key="5">
    <source>
        <dbReference type="ARBA" id="ARBA00022475"/>
    </source>
</evidence>
<keyword evidence="11" id="KW-1006">Bacterial flagellum protein export</keyword>
<dbReference type="AlphaFoldDB" id="A0A1I0E7T0"/>
<evidence type="ECO:0000256" key="1">
    <source>
        <dbReference type="ARBA" id="ARBA00004413"/>
    </source>
</evidence>
<dbReference type="Gene3D" id="3.40.50.300">
    <property type="entry name" value="P-loop containing nucleotide triphosphate hydrolases"/>
    <property type="match status" value="1"/>
</dbReference>
<dbReference type="InterPro" id="IPR003593">
    <property type="entry name" value="AAA+_ATPase"/>
</dbReference>
<dbReference type="SMART" id="SM00382">
    <property type="entry name" value="AAA"/>
    <property type="match status" value="1"/>
</dbReference>
<dbReference type="GO" id="GO:0005525">
    <property type="term" value="F:GTP binding"/>
    <property type="evidence" value="ECO:0007669"/>
    <property type="project" value="UniProtKB-UniRule"/>
</dbReference>
<dbReference type="SMART" id="SM00962">
    <property type="entry name" value="SRP54"/>
    <property type="match status" value="1"/>
</dbReference>
<keyword evidence="5" id="KW-1003">Cell membrane</keyword>
<dbReference type="Proteomes" id="UP000199095">
    <property type="component" value="Unassembled WGS sequence"/>
</dbReference>
<sequence>MKVKKYTAQTMPEAMKQVRKELGSDAVILNSKVVKPKGLLGMFKKNNIEVIAAIDPNPAQETKTRPVQPVGYNQKESKPLTNQIRASKQKTVSDEIIKEIQELKQSLSLQQEKTAGTIDHYPDFLKKTYQYLMNQDLHEETVRIITNDLLDKYYLHNKQVDHQLVLQWLKEVLYKQLQSYPNGYKGFRSKMMYFVGPTGVGKTTTIAKIAAKAVVEEKKKVAFLTTDTYRIGAIDQLKTYGKILDIPVEVAYNQEDFQKAKEKFADFYIILVDTAGRNYKQVEFIKQLEETIQFDKNDEMFLVLSATTKYKELREVYKQFKVFPIQQLIFTKVDEITEFGPIINMIKDCNAGIAFLSNGQDVPDDMIIASTEQLVSLLLGGWKHD</sequence>
<keyword evidence="7" id="KW-1005">Bacterial flagellum biogenesis</keyword>
<evidence type="ECO:0000256" key="8">
    <source>
        <dbReference type="ARBA" id="ARBA00022927"/>
    </source>
</evidence>
<dbReference type="OrthoDB" id="9778554at2"/>
<dbReference type="CDD" id="cd17873">
    <property type="entry name" value="FlhF"/>
    <property type="match status" value="1"/>
</dbReference>
<evidence type="ECO:0000256" key="3">
    <source>
        <dbReference type="ARBA" id="ARBA00014919"/>
    </source>
</evidence>
<evidence type="ECO:0000256" key="6">
    <source>
        <dbReference type="ARBA" id="ARBA00022741"/>
    </source>
</evidence>
<reference evidence="17" key="1">
    <citation type="submission" date="2016-10" db="EMBL/GenBank/DDBJ databases">
        <authorList>
            <person name="Varghese N."/>
            <person name="Submissions S."/>
        </authorList>
    </citation>
    <scope>NUCLEOTIDE SEQUENCE [LARGE SCALE GENOMIC DNA]</scope>
    <source>
        <strain evidence="17">CGMCC 1.3566</strain>
    </source>
</reference>
<evidence type="ECO:0000256" key="12">
    <source>
        <dbReference type="ARBA" id="ARBA00025337"/>
    </source>
</evidence>
<dbReference type="Pfam" id="PF00448">
    <property type="entry name" value="SRP54"/>
    <property type="match status" value="1"/>
</dbReference>
<comment type="function">
    <text evidence="12">Necessary for flagellar biosynthesis. May be involved in translocation of the flagellum.</text>
</comment>
<comment type="subcellular location">
    <subcellularLocation>
        <location evidence="1">Cell membrane</location>
        <topology evidence="1">Peripheral membrane protein</topology>
        <orientation evidence="1">Cytoplasmic side</orientation>
    </subcellularLocation>
</comment>
<dbReference type="GO" id="GO:0005886">
    <property type="term" value="C:plasma membrane"/>
    <property type="evidence" value="ECO:0007669"/>
    <property type="project" value="UniProtKB-SubCell"/>
</dbReference>
<dbReference type="GO" id="GO:0005047">
    <property type="term" value="F:signal recognition particle binding"/>
    <property type="evidence" value="ECO:0007669"/>
    <property type="project" value="TreeGrafter"/>
</dbReference>
<evidence type="ECO:0000259" key="15">
    <source>
        <dbReference type="SMART" id="SM00962"/>
    </source>
</evidence>
<keyword evidence="16" id="KW-0969">Cilium</keyword>
<dbReference type="PANTHER" id="PTHR43134:SF3">
    <property type="entry name" value="FLAGELLAR BIOSYNTHESIS PROTEIN FLHF"/>
    <property type="match status" value="1"/>
</dbReference>
<evidence type="ECO:0000256" key="4">
    <source>
        <dbReference type="ARBA" id="ARBA00022448"/>
    </source>
</evidence>
<dbReference type="FunFam" id="3.40.50.300:FF:000695">
    <property type="entry name" value="Flagellar biosynthesis regulator FlhF"/>
    <property type="match status" value="1"/>
</dbReference>
<dbReference type="PANTHER" id="PTHR43134">
    <property type="entry name" value="SIGNAL RECOGNITION PARTICLE RECEPTOR SUBUNIT ALPHA"/>
    <property type="match status" value="1"/>
</dbReference>
<dbReference type="GO" id="GO:0003924">
    <property type="term" value="F:GTPase activity"/>
    <property type="evidence" value="ECO:0007669"/>
    <property type="project" value="UniProtKB-UniRule"/>
</dbReference>
<comment type="similarity">
    <text evidence="2">Belongs to the GTP-binding SRP family.</text>
</comment>
<keyword evidence="9" id="KW-0342">GTP-binding</keyword>
<evidence type="ECO:0000313" key="17">
    <source>
        <dbReference type="Proteomes" id="UP000199095"/>
    </source>
</evidence>
<evidence type="ECO:0000256" key="7">
    <source>
        <dbReference type="ARBA" id="ARBA00022795"/>
    </source>
</evidence>
<evidence type="ECO:0000256" key="10">
    <source>
        <dbReference type="ARBA" id="ARBA00023136"/>
    </source>
</evidence>
<keyword evidence="10" id="KW-0472">Membrane</keyword>
<keyword evidence="8" id="KW-0653">Protein transport</keyword>
<dbReference type="GO" id="GO:0015031">
    <property type="term" value="P:protein transport"/>
    <property type="evidence" value="ECO:0007669"/>
    <property type="project" value="UniProtKB-KW"/>
</dbReference>
<dbReference type="GO" id="GO:0044781">
    <property type="term" value="P:bacterial-type flagellum organization"/>
    <property type="evidence" value="ECO:0007669"/>
    <property type="project" value="UniProtKB-UniRule"/>
</dbReference>
<dbReference type="InterPro" id="IPR020006">
    <property type="entry name" value="FlhF"/>
</dbReference>
<feature type="domain" description="SRP54-type proteins GTP-binding" evidence="15">
    <location>
        <begin position="189"/>
        <end position="380"/>
    </location>
</feature>
<dbReference type="InterPro" id="IPR000897">
    <property type="entry name" value="SRP54_GTPase_dom"/>
</dbReference>
<proteinExistence type="inferred from homology"/>
<evidence type="ECO:0000256" key="9">
    <source>
        <dbReference type="ARBA" id="ARBA00023134"/>
    </source>
</evidence>
<dbReference type="RefSeq" id="WP_093133952.1">
    <property type="nucleotide sequence ID" value="NZ_FOHJ01000004.1"/>
</dbReference>
<evidence type="ECO:0000256" key="13">
    <source>
        <dbReference type="NCBIfam" id="TIGR03499"/>
    </source>
</evidence>
<protein>
    <recommendedName>
        <fullName evidence="3 13">Flagellar biosynthesis protein FlhF</fullName>
    </recommendedName>
</protein>
<keyword evidence="16" id="KW-0282">Flagellum</keyword>
<dbReference type="SUPFAM" id="SSF52540">
    <property type="entry name" value="P-loop containing nucleoside triphosphate hydrolases"/>
    <property type="match status" value="1"/>
</dbReference>
<evidence type="ECO:0000259" key="14">
    <source>
        <dbReference type="SMART" id="SM00382"/>
    </source>
</evidence>
<evidence type="ECO:0000256" key="11">
    <source>
        <dbReference type="ARBA" id="ARBA00023225"/>
    </source>
</evidence>
<feature type="domain" description="AAA+ ATPase" evidence="14">
    <location>
        <begin position="188"/>
        <end position="379"/>
    </location>
</feature>
<keyword evidence="4" id="KW-0813">Transport</keyword>